<name>A0A381PSI8_9ZZZZ</name>
<evidence type="ECO:0000313" key="10">
    <source>
        <dbReference type="EMBL" id="SUZ69975.1"/>
    </source>
</evidence>
<feature type="non-terminal residue" evidence="10">
    <location>
        <position position="1"/>
    </location>
</feature>
<evidence type="ECO:0000256" key="4">
    <source>
        <dbReference type="ARBA" id="ARBA00022840"/>
    </source>
</evidence>
<dbReference type="GO" id="GO:0015421">
    <property type="term" value="F:ABC-type oligopeptide transporter activity"/>
    <property type="evidence" value="ECO:0007669"/>
    <property type="project" value="TreeGrafter"/>
</dbReference>
<evidence type="ECO:0000259" key="8">
    <source>
        <dbReference type="PROSITE" id="PS50893"/>
    </source>
</evidence>
<feature type="transmembrane region" description="Helical" evidence="7">
    <location>
        <begin position="229"/>
        <end position="253"/>
    </location>
</feature>
<dbReference type="PROSITE" id="PS50929">
    <property type="entry name" value="ABC_TM1F"/>
    <property type="match status" value="1"/>
</dbReference>
<dbReference type="Pfam" id="PF00664">
    <property type="entry name" value="ABC_membrane"/>
    <property type="match status" value="1"/>
</dbReference>
<evidence type="ECO:0000256" key="6">
    <source>
        <dbReference type="ARBA" id="ARBA00023136"/>
    </source>
</evidence>
<dbReference type="GO" id="GO:0016020">
    <property type="term" value="C:membrane"/>
    <property type="evidence" value="ECO:0007669"/>
    <property type="project" value="UniProtKB-SubCell"/>
</dbReference>
<evidence type="ECO:0000256" key="7">
    <source>
        <dbReference type="SAM" id="Phobius"/>
    </source>
</evidence>
<dbReference type="PANTHER" id="PTHR43394">
    <property type="entry name" value="ATP-DEPENDENT PERMEASE MDL1, MITOCHONDRIAL"/>
    <property type="match status" value="1"/>
</dbReference>
<keyword evidence="2 7" id="KW-0812">Transmembrane</keyword>
<dbReference type="AlphaFoldDB" id="A0A381PSI8"/>
<feature type="transmembrane region" description="Helical" evidence="7">
    <location>
        <begin position="138"/>
        <end position="165"/>
    </location>
</feature>
<evidence type="ECO:0000256" key="5">
    <source>
        <dbReference type="ARBA" id="ARBA00022989"/>
    </source>
</evidence>
<dbReference type="SMART" id="SM00382">
    <property type="entry name" value="AAA"/>
    <property type="match status" value="1"/>
</dbReference>
<dbReference type="SUPFAM" id="SSF90123">
    <property type="entry name" value="ABC transporter transmembrane region"/>
    <property type="match status" value="1"/>
</dbReference>
<evidence type="ECO:0000259" key="9">
    <source>
        <dbReference type="PROSITE" id="PS50929"/>
    </source>
</evidence>
<dbReference type="InterPro" id="IPR003593">
    <property type="entry name" value="AAA+_ATPase"/>
</dbReference>
<dbReference type="Gene3D" id="1.20.1560.10">
    <property type="entry name" value="ABC transporter type 1, transmembrane domain"/>
    <property type="match status" value="1"/>
</dbReference>
<evidence type="ECO:0000256" key="3">
    <source>
        <dbReference type="ARBA" id="ARBA00022741"/>
    </source>
</evidence>
<accession>A0A381PSI8</accession>
<keyword evidence="6 7" id="KW-0472">Membrane</keyword>
<evidence type="ECO:0000256" key="2">
    <source>
        <dbReference type="ARBA" id="ARBA00022692"/>
    </source>
</evidence>
<feature type="transmembrane region" description="Helical" evidence="7">
    <location>
        <begin position="12"/>
        <end position="31"/>
    </location>
</feature>
<dbReference type="GO" id="GO:0016887">
    <property type="term" value="F:ATP hydrolysis activity"/>
    <property type="evidence" value="ECO:0007669"/>
    <property type="project" value="InterPro"/>
</dbReference>
<dbReference type="InterPro" id="IPR003439">
    <property type="entry name" value="ABC_transporter-like_ATP-bd"/>
</dbReference>
<dbReference type="EMBL" id="UINC01001077">
    <property type="protein sequence ID" value="SUZ69975.1"/>
    <property type="molecule type" value="Genomic_DNA"/>
</dbReference>
<sequence length="568" mass="64664">MQFVKPYNKSFYLVMFFAVILSVITTVTPYLLKVVVDDYIIPKDYSGMTLIILLMIVALTVEVLLMFCFTYYSNWLGQKVIKDIRVKIFDKIINLKMSFFDKNSVGRLVTRAVNDIETIASIFSQGLFTIIADLFKMSVILLVMVIISFRLTVVVLLIFPFLIYATRLFQKAMKKAFELVRSEVANLNSFVQERISGIKIVQIFNREKVEEDKFNTINIKHRDAWLKTVWINSIFFPIAEISGSICVGLLVWYGGFNNANGIDISIGTLFLFITMSGLLFRPLRQIADRFNTLQMGMVAVDRIFSIFENDSIINETGDIDKANFKGKIDFRNVRFSYISNIEVLKGISFSVKPGETLAIVGPTGSGKTTIINLISRLYDLNSGQINIDDRSINEYKLNCLRTNVGVILQDVFLFADTIQNNVTLFDENISKDEVINSAKELGIHEFIMSLPENYEFNVQERGNTLSAGQKQLIAFMRVLIKNPDILILDEATSSIDSYSEDLIKNATKKITKNKTSIIIAHRLATIKAASTIIYMEDGVILETGNHYELIELENGRYHKMHQEQFINT</sequence>
<dbReference type="InterPro" id="IPR039421">
    <property type="entry name" value="Type_1_exporter"/>
</dbReference>
<keyword evidence="5 7" id="KW-1133">Transmembrane helix</keyword>
<dbReference type="InterPro" id="IPR027417">
    <property type="entry name" value="P-loop_NTPase"/>
</dbReference>
<dbReference type="GO" id="GO:0005524">
    <property type="term" value="F:ATP binding"/>
    <property type="evidence" value="ECO:0007669"/>
    <property type="project" value="UniProtKB-KW"/>
</dbReference>
<feature type="transmembrane region" description="Helical" evidence="7">
    <location>
        <begin position="51"/>
        <end position="72"/>
    </location>
</feature>
<dbReference type="Pfam" id="PF00005">
    <property type="entry name" value="ABC_tran"/>
    <property type="match status" value="1"/>
</dbReference>
<feature type="domain" description="ABC transmembrane type-1" evidence="9">
    <location>
        <begin position="13"/>
        <end position="295"/>
    </location>
</feature>
<feature type="domain" description="ABC transporter" evidence="8">
    <location>
        <begin position="328"/>
        <end position="562"/>
    </location>
</feature>
<feature type="non-terminal residue" evidence="10">
    <location>
        <position position="568"/>
    </location>
</feature>
<reference evidence="10" key="1">
    <citation type="submission" date="2018-05" db="EMBL/GenBank/DDBJ databases">
        <authorList>
            <person name="Lanie J.A."/>
            <person name="Ng W.-L."/>
            <person name="Kazmierczak K.M."/>
            <person name="Andrzejewski T.M."/>
            <person name="Davidsen T.M."/>
            <person name="Wayne K.J."/>
            <person name="Tettelin H."/>
            <person name="Glass J.I."/>
            <person name="Rusch D."/>
            <person name="Podicherti R."/>
            <person name="Tsui H.-C.T."/>
            <person name="Winkler M.E."/>
        </authorList>
    </citation>
    <scope>NUCLEOTIDE SEQUENCE</scope>
</reference>
<feature type="transmembrane region" description="Helical" evidence="7">
    <location>
        <begin position="259"/>
        <end position="280"/>
    </location>
</feature>
<dbReference type="FunFam" id="3.40.50.300:FF:000218">
    <property type="entry name" value="Multidrug ABC transporter ATP-binding protein"/>
    <property type="match status" value="1"/>
</dbReference>
<dbReference type="InterPro" id="IPR011527">
    <property type="entry name" value="ABC1_TM_dom"/>
</dbReference>
<protein>
    <submittedName>
        <fullName evidence="10">Uncharacterized protein</fullName>
    </submittedName>
</protein>
<evidence type="ECO:0000256" key="1">
    <source>
        <dbReference type="ARBA" id="ARBA00004141"/>
    </source>
</evidence>
<keyword evidence="4" id="KW-0067">ATP-binding</keyword>
<gene>
    <name evidence="10" type="ORF">METZ01_LOCUS22829</name>
</gene>
<dbReference type="InterPro" id="IPR036640">
    <property type="entry name" value="ABC1_TM_sf"/>
</dbReference>
<keyword evidence="3" id="KW-0547">Nucleotide-binding</keyword>
<dbReference type="Gene3D" id="3.40.50.300">
    <property type="entry name" value="P-loop containing nucleotide triphosphate hydrolases"/>
    <property type="match status" value="1"/>
</dbReference>
<dbReference type="SUPFAM" id="SSF52540">
    <property type="entry name" value="P-loop containing nucleoside triphosphate hydrolases"/>
    <property type="match status" value="1"/>
</dbReference>
<dbReference type="CDD" id="cd18544">
    <property type="entry name" value="ABC_6TM_TmrA_like"/>
    <property type="match status" value="1"/>
</dbReference>
<comment type="subcellular location">
    <subcellularLocation>
        <location evidence="1">Membrane</location>
        <topology evidence="1">Multi-pass membrane protein</topology>
    </subcellularLocation>
</comment>
<proteinExistence type="predicted"/>
<dbReference type="PANTHER" id="PTHR43394:SF1">
    <property type="entry name" value="ATP-BINDING CASSETTE SUB-FAMILY B MEMBER 10, MITOCHONDRIAL"/>
    <property type="match status" value="1"/>
</dbReference>
<organism evidence="10">
    <name type="scientific">marine metagenome</name>
    <dbReference type="NCBI Taxonomy" id="408172"/>
    <lineage>
        <taxon>unclassified sequences</taxon>
        <taxon>metagenomes</taxon>
        <taxon>ecological metagenomes</taxon>
    </lineage>
</organism>
<dbReference type="PROSITE" id="PS50893">
    <property type="entry name" value="ABC_TRANSPORTER_2"/>
    <property type="match status" value="1"/>
</dbReference>